<evidence type="ECO:0000256" key="4">
    <source>
        <dbReference type="ARBA" id="ARBA00022989"/>
    </source>
</evidence>
<dbReference type="GO" id="GO:0005886">
    <property type="term" value="C:plasma membrane"/>
    <property type="evidence" value="ECO:0007669"/>
    <property type="project" value="UniProtKB-SubCell"/>
</dbReference>
<protein>
    <submittedName>
        <fullName evidence="8">Hypothetical membrane protein</fullName>
    </submittedName>
</protein>
<keyword evidence="8" id="KW-0614">Plasmid</keyword>
<dbReference type="AlphaFoldDB" id="A0A1D3KAS4"/>
<evidence type="ECO:0000313" key="8">
    <source>
        <dbReference type="EMBL" id="SBW85408.1"/>
    </source>
</evidence>
<accession>A0A1D3KAS4</accession>
<feature type="transmembrane region" description="Helical" evidence="6">
    <location>
        <begin position="60"/>
        <end position="80"/>
    </location>
</feature>
<evidence type="ECO:0000256" key="2">
    <source>
        <dbReference type="ARBA" id="ARBA00022475"/>
    </source>
</evidence>
<feature type="transmembrane region" description="Helical" evidence="6">
    <location>
        <begin position="122"/>
        <end position="147"/>
    </location>
</feature>
<dbReference type="Proteomes" id="UP000245431">
    <property type="component" value="Plasmid PVE_plasmid"/>
</dbReference>
<evidence type="ECO:0000259" key="7">
    <source>
        <dbReference type="Pfam" id="PF06271"/>
    </source>
</evidence>
<keyword evidence="3 6" id="KW-0812">Transmembrane</keyword>
<evidence type="ECO:0000256" key="1">
    <source>
        <dbReference type="ARBA" id="ARBA00004651"/>
    </source>
</evidence>
<gene>
    <name evidence="8" type="ORF">PVE_P0370</name>
</gene>
<comment type="subcellular location">
    <subcellularLocation>
        <location evidence="1">Cell membrane</location>
        <topology evidence="1">Multi-pass membrane protein</topology>
    </subcellularLocation>
</comment>
<evidence type="ECO:0000256" key="5">
    <source>
        <dbReference type="ARBA" id="ARBA00023136"/>
    </source>
</evidence>
<evidence type="ECO:0000256" key="3">
    <source>
        <dbReference type="ARBA" id="ARBA00022692"/>
    </source>
</evidence>
<dbReference type="InterPro" id="IPR010432">
    <property type="entry name" value="RDD"/>
</dbReference>
<sequence>MKSLLNTLFIIRRLLATAIDGLLVFAFTLVLLAVSAFLAAHTFPALSVPEGLALAQWYEGIALGLAPYFIITLPLVWLLYESTLIKVWNGTTLGKFLLRVRTVSMVGNISFRQSLFRTTLKILSMFLLLSIANPYALGAVLVAFMAIPVFTVKNQCLFDLLASTTVTRRFISKAG</sequence>
<feature type="transmembrane region" description="Helical" evidence="6">
    <location>
        <begin position="21"/>
        <end position="40"/>
    </location>
</feature>
<keyword evidence="2" id="KW-1003">Cell membrane</keyword>
<keyword evidence="5 6" id="KW-0472">Membrane</keyword>
<dbReference type="InterPro" id="IPR051791">
    <property type="entry name" value="Pra-immunoreactive"/>
</dbReference>
<keyword evidence="4 6" id="KW-1133">Transmembrane helix</keyword>
<dbReference type="Pfam" id="PF06271">
    <property type="entry name" value="RDD"/>
    <property type="match status" value="1"/>
</dbReference>
<geneLocation type="plasmid" evidence="9">
    <name>pve_Plasmid</name>
</geneLocation>
<evidence type="ECO:0000256" key="6">
    <source>
        <dbReference type="SAM" id="Phobius"/>
    </source>
</evidence>
<evidence type="ECO:0000313" key="9">
    <source>
        <dbReference type="Proteomes" id="UP000245431"/>
    </source>
</evidence>
<proteinExistence type="predicted"/>
<reference evidence="9" key="1">
    <citation type="submission" date="2016-07" db="EMBL/GenBank/DDBJ databases">
        <authorList>
            <person name="Florea S."/>
            <person name="Webb J.S."/>
            <person name="Jaromczyk J."/>
            <person name="Schardl C.L."/>
        </authorList>
    </citation>
    <scope>NUCLEOTIDE SEQUENCE [LARGE SCALE GENOMIC DNA]</scope>
    <source>
        <strain evidence="9">1YdBTEX2</strain>
        <plasmid evidence="9">Plasmid pve_Plasmid</plasmid>
    </source>
</reference>
<dbReference type="EMBL" id="LT599585">
    <property type="protein sequence ID" value="SBW85408.1"/>
    <property type="molecule type" value="Genomic_DNA"/>
</dbReference>
<dbReference type="PANTHER" id="PTHR36115">
    <property type="entry name" value="PROLINE-RICH ANTIGEN HOMOLOG-RELATED"/>
    <property type="match status" value="1"/>
</dbReference>
<organism evidence="8 9">
    <name type="scientific">Pseudomonas veronii 1YdBTEX2</name>
    <dbReference type="NCBI Taxonomy" id="1295141"/>
    <lineage>
        <taxon>Bacteria</taxon>
        <taxon>Pseudomonadati</taxon>
        <taxon>Pseudomonadota</taxon>
        <taxon>Gammaproteobacteria</taxon>
        <taxon>Pseudomonadales</taxon>
        <taxon>Pseudomonadaceae</taxon>
        <taxon>Pseudomonas</taxon>
    </lineage>
</organism>
<feature type="domain" description="RDD" evidence="7">
    <location>
        <begin position="11"/>
        <end position="162"/>
    </location>
</feature>
<name>A0A1D3KAS4_PSEVE</name>